<dbReference type="InterPro" id="IPR018871">
    <property type="entry name" value="GLEYA_adhesin_domain"/>
</dbReference>
<proteinExistence type="predicted"/>
<feature type="domain" description="PA14" evidence="1">
    <location>
        <begin position="309"/>
        <end position="461"/>
    </location>
</feature>
<dbReference type="EMBL" id="CP099429">
    <property type="protein sequence ID" value="USW58970.1"/>
    <property type="molecule type" value="Genomic_DNA"/>
</dbReference>
<dbReference type="Gene3D" id="2.60.120.1560">
    <property type="match status" value="1"/>
</dbReference>
<dbReference type="Proteomes" id="UP001056384">
    <property type="component" value="Chromosome 12"/>
</dbReference>
<reference evidence="2" key="1">
    <citation type="submission" date="2022-06" db="EMBL/GenBank/DDBJ databases">
        <title>Complete genome sequences of two strains of the flax pathogen Septoria linicola.</title>
        <authorList>
            <person name="Lapalu N."/>
            <person name="Simon A."/>
            <person name="Demenou B."/>
            <person name="Paumier D."/>
            <person name="Guillot M.-P."/>
            <person name="Gout L."/>
            <person name="Valade R."/>
        </authorList>
    </citation>
    <scope>NUCLEOTIDE SEQUENCE</scope>
    <source>
        <strain evidence="2">SE15195</strain>
    </source>
</reference>
<dbReference type="AlphaFoldDB" id="A0A9Q9B1K2"/>
<keyword evidence="3" id="KW-1185">Reference proteome</keyword>
<dbReference type="OrthoDB" id="3639622at2759"/>
<protein>
    <submittedName>
        <fullName evidence="2">PA14/GLEYA domain-containing protein</fullName>
    </submittedName>
</protein>
<dbReference type="InterPro" id="IPR037524">
    <property type="entry name" value="PA14/GLEYA"/>
</dbReference>
<gene>
    <name evidence="2" type="ORF">Slin15195_G122890</name>
</gene>
<dbReference type="PROSITE" id="PS51820">
    <property type="entry name" value="PA14"/>
    <property type="match status" value="1"/>
</dbReference>
<evidence type="ECO:0000259" key="1">
    <source>
        <dbReference type="PROSITE" id="PS51820"/>
    </source>
</evidence>
<evidence type="ECO:0000313" key="2">
    <source>
        <dbReference type="EMBL" id="USW58970.1"/>
    </source>
</evidence>
<dbReference type="Pfam" id="PF25485">
    <property type="entry name" value="DUF7908"/>
    <property type="match status" value="1"/>
</dbReference>
<organism evidence="2 3">
    <name type="scientific">Septoria linicola</name>
    <dbReference type="NCBI Taxonomy" id="215465"/>
    <lineage>
        <taxon>Eukaryota</taxon>
        <taxon>Fungi</taxon>
        <taxon>Dikarya</taxon>
        <taxon>Ascomycota</taxon>
        <taxon>Pezizomycotina</taxon>
        <taxon>Dothideomycetes</taxon>
        <taxon>Dothideomycetidae</taxon>
        <taxon>Mycosphaerellales</taxon>
        <taxon>Mycosphaerellaceae</taxon>
        <taxon>Septoria</taxon>
    </lineage>
</organism>
<evidence type="ECO:0000313" key="3">
    <source>
        <dbReference type="Proteomes" id="UP001056384"/>
    </source>
</evidence>
<dbReference type="Pfam" id="PF10528">
    <property type="entry name" value="GLEYA"/>
    <property type="match status" value="1"/>
</dbReference>
<accession>A0A9Q9B1K2</accession>
<dbReference type="InterPro" id="IPR057230">
    <property type="entry name" value="DUF7908"/>
</dbReference>
<name>A0A9Q9B1K2_9PEZI</name>
<sequence>MVNVLEDVDHDSAQQITSLPPTSNSGVLDSAISTSARGVIGAGRAASFFGSGDYYMVAIPEQVELNRRQAAAASYVAVNGTTSNDCTSAPLYRINNGSLSTTSNGVTYIYSTSPGVGSQLFLPTTTAGEINTAFSMGARGTVSWLNAAFYGGQAQFCAVANGGVYAVFSQYAYPSGCIIVQLTLFSASSCISLQDQINDLSDAIASIQLNTFTVVSVRPTTIVQRIVSTLERIIVSTPPAVTNTPPAQTQTATRIITATTSIRAMLPAPSQCGNQGMQYAIFGNNQPGHVNQVYSAYNPTYLKARGSPGSDSTWTTLYYNSTVSGIGGYTYNCPDGAAQRLLYTGAPSTVPCHNWSGDYRGYFYVYQTGSWSFIASGVDDAFIMWLGPLAQQGWTKANANLSLAFSYTTGTPTSTFTVNLEAGTYLPMRIVHGQAVGGYGYQLTIQDPNGIVAQNSASQGSGYVVQYSCDRTTAPPYAYAFGQEQ</sequence>